<keyword evidence="12 15" id="KW-0378">Hydrolase</keyword>
<dbReference type="GO" id="GO:0006298">
    <property type="term" value="P:mismatch repair"/>
    <property type="evidence" value="ECO:0007669"/>
    <property type="project" value="TreeGrafter"/>
</dbReference>
<dbReference type="Gene3D" id="3.30.420.10">
    <property type="entry name" value="Ribonuclease H-like superfamily/Ribonuclease H"/>
    <property type="match status" value="1"/>
</dbReference>
<sequence length="212" mass="22308">MGGGKAKSRRRPDFHRETELIAAGARWVTGIDEAGRGPLAGPVVAAAVILDGAAIPAGIDDSKALSQGRREALFDQITSTANVGIGIAHVERIDRDNILQATLWAMGEAVAALDPPPCVALVDGNAAPSLGCDTVTLVGGDRLSVSIAAASIIAKVTRDRMMTELAQNFPRYGWERNKGYGTAAHLAALARHGPTPHHRRTFAPVREALTPR</sequence>
<evidence type="ECO:0000256" key="6">
    <source>
        <dbReference type="ARBA" id="ARBA00012180"/>
    </source>
</evidence>
<evidence type="ECO:0000256" key="2">
    <source>
        <dbReference type="ARBA" id="ARBA00001936"/>
    </source>
</evidence>
<dbReference type="GO" id="GO:0046872">
    <property type="term" value="F:metal ion binding"/>
    <property type="evidence" value="ECO:0007669"/>
    <property type="project" value="UniProtKB-KW"/>
</dbReference>
<dbReference type="EMBL" id="UOEM01000002">
    <property type="protein sequence ID" value="VAW09996.1"/>
    <property type="molecule type" value="Genomic_DNA"/>
</dbReference>
<evidence type="ECO:0000256" key="7">
    <source>
        <dbReference type="ARBA" id="ARBA00019179"/>
    </source>
</evidence>
<dbReference type="GO" id="GO:0043137">
    <property type="term" value="P:DNA replication, removal of RNA primer"/>
    <property type="evidence" value="ECO:0007669"/>
    <property type="project" value="TreeGrafter"/>
</dbReference>
<dbReference type="GO" id="GO:0004523">
    <property type="term" value="F:RNA-DNA hybrid ribonuclease activity"/>
    <property type="evidence" value="ECO:0007669"/>
    <property type="project" value="UniProtKB-EC"/>
</dbReference>
<dbReference type="Pfam" id="PF01351">
    <property type="entry name" value="RNase_HII"/>
    <property type="match status" value="1"/>
</dbReference>
<evidence type="ECO:0000256" key="5">
    <source>
        <dbReference type="ARBA" id="ARBA00007383"/>
    </source>
</evidence>
<dbReference type="NCBIfam" id="NF000595">
    <property type="entry name" value="PRK00015.1-3"/>
    <property type="match status" value="1"/>
</dbReference>
<keyword evidence="13" id="KW-0464">Manganese</keyword>
<keyword evidence="10" id="KW-0479">Metal-binding</keyword>
<comment type="catalytic activity">
    <reaction evidence="1">
        <text>Endonucleolytic cleavage to 5'-phosphomonoester.</text>
        <dbReference type="EC" id="3.1.26.4"/>
    </reaction>
</comment>
<comment type="cofactor">
    <cofactor evidence="2">
        <name>Mn(2+)</name>
        <dbReference type="ChEBI" id="CHEBI:29035"/>
    </cofactor>
</comment>
<dbReference type="GO" id="GO:0003723">
    <property type="term" value="F:RNA binding"/>
    <property type="evidence" value="ECO:0007669"/>
    <property type="project" value="InterPro"/>
</dbReference>
<dbReference type="InterPro" id="IPR001352">
    <property type="entry name" value="RNase_HII/HIII"/>
</dbReference>
<dbReference type="InterPro" id="IPR024567">
    <property type="entry name" value="RNase_HII/HIII_dom"/>
</dbReference>
<protein>
    <recommendedName>
        <fullName evidence="7">Ribonuclease HII</fullName>
        <ecNumber evidence="6">3.1.26.4</ecNumber>
    </recommendedName>
</protein>
<dbReference type="PANTHER" id="PTHR10954:SF18">
    <property type="entry name" value="RIBONUCLEASE HII"/>
    <property type="match status" value="1"/>
</dbReference>
<dbReference type="InterPro" id="IPR036397">
    <property type="entry name" value="RNaseH_sf"/>
</dbReference>
<evidence type="ECO:0000256" key="8">
    <source>
        <dbReference type="ARBA" id="ARBA00022490"/>
    </source>
</evidence>
<dbReference type="HAMAP" id="MF_00052_B">
    <property type="entry name" value="RNase_HII_B"/>
    <property type="match status" value="1"/>
</dbReference>
<dbReference type="PROSITE" id="PS51975">
    <property type="entry name" value="RNASE_H_2"/>
    <property type="match status" value="1"/>
</dbReference>
<name>A0A3B0TSH4_9ZZZZ</name>
<keyword evidence="8" id="KW-0963">Cytoplasm</keyword>
<proteinExistence type="inferred from homology"/>
<evidence type="ECO:0000256" key="1">
    <source>
        <dbReference type="ARBA" id="ARBA00000077"/>
    </source>
</evidence>
<evidence type="ECO:0000256" key="3">
    <source>
        <dbReference type="ARBA" id="ARBA00001946"/>
    </source>
</evidence>
<reference evidence="15" key="1">
    <citation type="submission" date="2018-06" db="EMBL/GenBank/DDBJ databases">
        <authorList>
            <person name="Zhirakovskaya E."/>
        </authorList>
    </citation>
    <scope>NUCLEOTIDE SEQUENCE</scope>
</reference>
<gene>
    <name evidence="15" type="ORF">MNBD_ALPHA09-1633</name>
</gene>
<comment type="cofactor">
    <cofactor evidence="3">
        <name>Mg(2+)</name>
        <dbReference type="ChEBI" id="CHEBI:18420"/>
    </cofactor>
</comment>
<evidence type="ECO:0000256" key="11">
    <source>
        <dbReference type="ARBA" id="ARBA00022759"/>
    </source>
</evidence>
<dbReference type="CDD" id="cd07182">
    <property type="entry name" value="RNase_HII_bacteria_HII_like"/>
    <property type="match status" value="1"/>
</dbReference>
<dbReference type="EC" id="3.1.26.4" evidence="6"/>
<dbReference type="PANTHER" id="PTHR10954">
    <property type="entry name" value="RIBONUCLEASE H2 SUBUNIT A"/>
    <property type="match status" value="1"/>
</dbReference>
<evidence type="ECO:0000256" key="9">
    <source>
        <dbReference type="ARBA" id="ARBA00022722"/>
    </source>
</evidence>
<dbReference type="GO" id="GO:0032299">
    <property type="term" value="C:ribonuclease H2 complex"/>
    <property type="evidence" value="ECO:0007669"/>
    <property type="project" value="TreeGrafter"/>
</dbReference>
<feature type="domain" description="RNase H type-2" evidence="14">
    <location>
        <begin position="26"/>
        <end position="212"/>
    </location>
</feature>
<dbReference type="SUPFAM" id="SSF53098">
    <property type="entry name" value="Ribonuclease H-like"/>
    <property type="match status" value="1"/>
</dbReference>
<comment type="similarity">
    <text evidence="5">Belongs to the RNase HII family.</text>
</comment>
<organism evidence="15">
    <name type="scientific">hydrothermal vent metagenome</name>
    <dbReference type="NCBI Taxonomy" id="652676"/>
    <lineage>
        <taxon>unclassified sequences</taxon>
        <taxon>metagenomes</taxon>
        <taxon>ecological metagenomes</taxon>
    </lineage>
</organism>
<dbReference type="GO" id="GO:0005737">
    <property type="term" value="C:cytoplasm"/>
    <property type="evidence" value="ECO:0007669"/>
    <property type="project" value="UniProtKB-SubCell"/>
</dbReference>
<dbReference type="InterPro" id="IPR012337">
    <property type="entry name" value="RNaseH-like_sf"/>
</dbReference>
<accession>A0A3B0TSH4</accession>
<comment type="subcellular location">
    <subcellularLocation>
        <location evidence="4">Cytoplasm</location>
    </subcellularLocation>
</comment>
<evidence type="ECO:0000256" key="12">
    <source>
        <dbReference type="ARBA" id="ARBA00022801"/>
    </source>
</evidence>
<evidence type="ECO:0000313" key="15">
    <source>
        <dbReference type="EMBL" id="VAW09996.1"/>
    </source>
</evidence>
<evidence type="ECO:0000256" key="13">
    <source>
        <dbReference type="ARBA" id="ARBA00023211"/>
    </source>
</evidence>
<keyword evidence="9" id="KW-0540">Nuclease</keyword>
<evidence type="ECO:0000259" key="14">
    <source>
        <dbReference type="PROSITE" id="PS51975"/>
    </source>
</evidence>
<dbReference type="AlphaFoldDB" id="A0A3B0TSH4"/>
<evidence type="ECO:0000256" key="10">
    <source>
        <dbReference type="ARBA" id="ARBA00022723"/>
    </source>
</evidence>
<keyword evidence="11" id="KW-0255">Endonuclease</keyword>
<evidence type="ECO:0000256" key="4">
    <source>
        <dbReference type="ARBA" id="ARBA00004496"/>
    </source>
</evidence>
<dbReference type="InterPro" id="IPR022898">
    <property type="entry name" value="RNase_HII"/>
</dbReference>